<keyword evidence="4" id="KW-1185">Reference proteome</keyword>
<keyword evidence="2" id="KW-1133">Transmembrane helix</keyword>
<dbReference type="EMBL" id="ASPP01009393">
    <property type="protein sequence ID" value="ETO24169.1"/>
    <property type="molecule type" value="Genomic_DNA"/>
</dbReference>
<gene>
    <name evidence="3" type="ORF">RFI_12992</name>
</gene>
<evidence type="ECO:0000313" key="3">
    <source>
        <dbReference type="EMBL" id="ETO24169.1"/>
    </source>
</evidence>
<feature type="non-terminal residue" evidence="3">
    <location>
        <position position="332"/>
    </location>
</feature>
<evidence type="ECO:0000256" key="2">
    <source>
        <dbReference type="SAM" id="Phobius"/>
    </source>
</evidence>
<dbReference type="AlphaFoldDB" id="X6NEI2"/>
<feature type="region of interest" description="Disordered" evidence="1">
    <location>
        <begin position="236"/>
        <end position="267"/>
    </location>
</feature>
<proteinExistence type="predicted"/>
<dbReference type="Gene3D" id="1.10.150.20">
    <property type="entry name" value="5' to 3' exonuclease, C-terminal subdomain"/>
    <property type="match status" value="1"/>
</dbReference>
<dbReference type="SUPFAM" id="SSF47807">
    <property type="entry name" value="5' to 3' exonuclease, C-terminal subdomain"/>
    <property type="match status" value="1"/>
</dbReference>
<dbReference type="Proteomes" id="UP000023152">
    <property type="component" value="Unassembled WGS sequence"/>
</dbReference>
<evidence type="ECO:0000256" key="1">
    <source>
        <dbReference type="SAM" id="MobiDB-lite"/>
    </source>
</evidence>
<keyword evidence="2" id="KW-0812">Transmembrane</keyword>
<feature type="transmembrane region" description="Helical" evidence="2">
    <location>
        <begin position="107"/>
        <end position="126"/>
    </location>
</feature>
<sequence>MYVYHEKKKYNNKMKDLFYLKGLINPWLGIKKAHQLISSRGTYQKVIQQLRFEGKAKIPNDYAGRFQKAKWTFYHQTVYDKDLKQLVHLNPLPAELQNQDISFLGPYVYVCVCVYLLSLDFVWYIYITTQIIDNNKKMFEHEIAQKIAEGVMDPISKCPFEDKSSDLHLSVQGNLQNNGMLTTLAQHYGPMKNMKPRQTNFKPKYKHKPKDKPQQNTLFNYCIRKTNDGLAKSMTELSPNQEKKNKHNSNENVCSGQLPPFSGTRTEHPESLRQLKANTETVNTDNNSNQIDKSIISTETKSLDKYSNLVIYVYMLCIRMNFNFAKKKKKKK</sequence>
<reference evidence="3 4" key="1">
    <citation type="journal article" date="2013" name="Curr. Biol.">
        <title>The Genome of the Foraminiferan Reticulomyxa filosa.</title>
        <authorList>
            <person name="Glockner G."/>
            <person name="Hulsmann N."/>
            <person name="Schleicher M."/>
            <person name="Noegel A.A."/>
            <person name="Eichinger L."/>
            <person name="Gallinger C."/>
            <person name="Pawlowski J."/>
            <person name="Sierra R."/>
            <person name="Euteneuer U."/>
            <person name="Pillet L."/>
            <person name="Moustafa A."/>
            <person name="Platzer M."/>
            <person name="Groth M."/>
            <person name="Szafranski K."/>
            <person name="Schliwa M."/>
        </authorList>
    </citation>
    <scope>NUCLEOTIDE SEQUENCE [LARGE SCALE GENOMIC DNA]</scope>
</reference>
<comment type="caution">
    <text evidence="3">The sequence shown here is derived from an EMBL/GenBank/DDBJ whole genome shotgun (WGS) entry which is preliminary data.</text>
</comment>
<dbReference type="OrthoDB" id="26491at2759"/>
<keyword evidence="2" id="KW-0472">Membrane</keyword>
<protein>
    <submittedName>
        <fullName evidence="3">Uncharacterized protein</fullName>
    </submittedName>
</protein>
<organism evidence="3 4">
    <name type="scientific">Reticulomyxa filosa</name>
    <dbReference type="NCBI Taxonomy" id="46433"/>
    <lineage>
        <taxon>Eukaryota</taxon>
        <taxon>Sar</taxon>
        <taxon>Rhizaria</taxon>
        <taxon>Retaria</taxon>
        <taxon>Foraminifera</taxon>
        <taxon>Monothalamids</taxon>
        <taxon>Reticulomyxidae</taxon>
        <taxon>Reticulomyxa</taxon>
    </lineage>
</organism>
<evidence type="ECO:0000313" key="4">
    <source>
        <dbReference type="Proteomes" id="UP000023152"/>
    </source>
</evidence>
<accession>X6NEI2</accession>
<dbReference type="InterPro" id="IPR036279">
    <property type="entry name" value="5-3_exonuclease_C_sf"/>
</dbReference>
<name>X6NEI2_RETFI</name>